<dbReference type="AlphaFoldDB" id="A0A0F9U8I6"/>
<keyword evidence="1" id="KW-0812">Transmembrane</keyword>
<comment type="caution">
    <text evidence="2">The sequence shown here is derived from an EMBL/GenBank/DDBJ whole genome shotgun (WGS) entry which is preliminary data.</text>
</comment>
<organism evidence="2">
    <name type="scientific">marine sediment metagenome</name>
    <dbReference type="NCBI Taxonomy" id="412755"/>
    <lineage>
        <taxon>unclassified sequences</taxon>
        <taxon>metagenomes</taxon>
        <taxon>ecological metagenomes</taxon>
    </lineage>
</organism>
<proteinExistence type="predicted"/>
<protein>
    <submittedName>
        <fullName evidence="2">Uncharacterized protein</fullName>
    </submittedName>
</protein>
<evidence type="ECO:0000313" key="2">
    <source>
        <dbReference type="EMBL" id="KKN89535.1"/>
    </source>
</evidence>
<keyword evidence="1" id="KW-1133">Transmembrane helix</keyword>
<sequence length="191" mass="21423">MKSLVEAGIFDRLFVFLCSMTWKAIRVFNPYRLQKHFAGKVNTVGFAVNEICRLPEKDAVDHICRINNNLMKDGINCLAKRGDLVKIVNPANGEFVMRFVHGAGEHPIKYKAIGLDYEAKKQLGVVNAEAVDLQVVKANAADREFYLMYQDRDVSSRHSRALGWYILIGSISLGVLNQILGFGLSFVGELM</sequence>
<evidence type="ECO:0000256" key="1">
    <source>
        <dbReference type="SAM" id="Phobius"/>
    </source>
</evidence>
<accession>A0A0F9U8I6</accession>
<name>A0A0F9U8I6_9ZZZZ</name>
<gene>
    <name evidence="2" type="ORF">LCGC14_0236670</name>
</gene>
<reference evidence="2" key="1">
    <citation type="journal article" date="2015" name="Nature">
        <title>Complex archaea that bridge the gap between prokaryotes and eukaryotes.</title>
        <authorList>
            <person name="Spang A."/>
            <person name="Saw J.H."/>
            <person name="Jorgensen S.L."/>
            <person name="Zaremba-Niedzwiedzka K."/>
            <person name="Martijn J."/>
            <person name="Lind A.E."/>
            <person name="van Eijk R."/>
            <person name="Schleper C."/>
            <person name="Guy L."/>
            <person name="Ettema T.J."/>
        </authorList>
    </citation>
    <scope>NUCLEOTIDE SEQUENCE</scope>
</reference>
<feature type="transmembrane region" description="Helical" evidence="1">
    <location>
        <begin position="162"/>
        <end position="187"/>
    </location>
</feature>
<dbReference type="EMBL" id="LAZR01000117">
    <property type="protein sequence ID" value="KKN89535.1"/>
    <property type="molecule type" value="Genomic_DNA"/>
</dbReference>
<keyword evidence="1" id="KW-0472">Membrane</keyword>